<dbReference type="EMBL" id="BMRE01000004">
    <property type="protein sequence ID" value="GGU26327.1"/>
    <property type="molecule type" value="Genomic_DNA"/>
</dbReference>
<evidence type="ECO:0000313" key="2">
    <source>
        <dbReference type="Proteomes" id="UP000649573"/>
    </source>
</evidence>
<sequence>MLTIPDGSVILNLAIARQSRPTNCVTTDFREEAKDIRAVQIGFDYLDVGQGVALEVYHTASDPASIWVTGTVMGIPKGATTVSAGSQMRLPVGLGVSAVVTIPTSQIPRHLRNPKEEPNLTFSATLQEIILKPFLRSMRRWR</sequence>
<comment type="caution">
    <text evidence="1">The sequence shown here is derived from an EMBL/GenBank/DDBJ whole genome shotgun (WGS) entry which is preliminary data.</text>
</comment>
<evidence type="ECO:0000313" key="1">
    <source>
        <dbReference type="EMBL" id="GGU26327.1"/>
    </source>
</evidence>
<accession>A0ABQ2UEC8</accession>
<name>A0ABQ2UEC8_9PSEU</name>
<keyword evidence="2" id="KW-1185">Reference proteome</keyword>
<reference evidence="2" key="1">
    <citation type="journal article" date="2019" name="Int. J. Syst. Evol. Microbiol.">
        <title>The Global Catalogue of Microorganisms (GCM) 10K type strain sequencing project: providing services to taxonomists for standard genome sequencing and annotation.</title>
        <authorList>
            <consortium name="The Broad Institute Genomics Platform"/>
            <consortium name="The Broad Institute Genome Sequencing Center for Infectious Disease"/>
            <person name="Wu L."/>
            <person name="Ma J."/>
        </authorList>
    </citation>
    <scope>NUCLEOTIDE SEQUENCE [LARGE SCALE GENOMIC DNA]</scope>
    <source>
        <strain evidence="2">JCM 3296</strain>
    </source>
</reference>
<proteinExistence type="predicted"/>
<gene>
    <name evidence="1" type="ORF">GCM10010178_18340</name>
</gene>
<protein>
    <submittedName>
        <fullName evidence="1">Uncharacterized protein</fullName>
    </submittedName>
</protein>
<dbReference type="Proteomes" id="UP000649573">
    <property type="component" value="Unassembled WGS sequence"/>
</dbReference>
<organism evidence="1 2">
    <name type="scientific">Lentzea flava</name>
    <dbReference type="NCBI Taxonomy" id="103732"/>
    <lineage>
        <taxon>Bacteria</taxon>
        <taxon>Bacillati</taxon>
        <taxon>Actinomycetota</taxon>
        <taxon>Actinomycetes</taxon>
        <taxon>Pseudonocardiales</taxon>
        <taxon>Pseudonocardiaceae</taxon>
        <taxon>Lentzea</taxon>
    </lineage>
</organism>